<feature type="compositionally biased region" description="Basic and acidic residues" evidence="16">
    <location>
        <begin position="1"/>
        <end position="26"/>
    </location>
</feature>
<dbReference type="OrthoDB" id="196131at2759"/>
<evidence type="ECO:0000259" key="17">
    <source>
        <dbReference type="PROSITE" id="PS51192"/>
    </source>
</evidence>
<keyword evidence="5" id="KW-0698">rRNA processing</keyword>
<dbReference type="CDD" id="cd00268">
    <property type="entry name" value="DEADc"/>
    <property type="match status" value="1"/>
</dbReference>
<evidence type="ECO:0000256" key="2">
    <source>
        <dbReference type="ARBA" id="ARBA00009334"/>
    </source>
</evidence>
<dbReference type="GeneID" id="36516714"/>
<protein>
    <recommendedName>
        <fullName evidence="12">ATP-dependent RNA helicase DBP3</fullName>
        <ecNumber evidence="3">3.6.4.13</ecNumber>
    </recommendedName>
    <alternativeName>
        <fullName evidence="13">ATP-dependent RNA helicase dbp3</fullName>
    </alternativeName>
</protein>
<dbReference type="GO" id="GO:0003676">
    <property type="term" value="F:nucleic acid binding"/>
    <property type="evidence" value="ECO:0007669"/>
    <property type="project" value="InterPro"/>
</dbReference>
<proteinExistence type="inferred from homology"/>
<comment type="subcellular location">
    <subcellularLocation>
        <location evidence="1">Nucleus</location>
        <location evidence="1">Nucleolus</location>
    </subcellularLocation>
</comment>
<evidence type="ECO:0000256" key="8">
    <source>
        <dbReference type="ARBA" id="ARBA00022806"/>
    </source>
</evidence>
<dbReference type="PROSITE" id="PS00039">
    <property type="entry name" value="DEAD_ATP_HELICASE"/>
    <property type="match status" value="1"/>
</dbReference>
<dbReference type="EMBL" id="NDIQ01000021">
    <property type="protein sequence ID" value="PRT55346.1"/>
    <property type="molecule type" value="Genomic_DNA"/>
</dbReference>
<dbReference type="PROSITE" id="PS51192">
    <property type="entry name" value="HELICASE_ATP_BIND_1"/>
    <property type="match status" value="1"/>
</dbReference>
<evidence type="ECO:0000256" key="6">
    <source>
        <dbReference type="ARBA" id="ARBA00022741"/>
    </source>
</evidence>
<dbReference type="EC" id="3.6.4.13" evidence="3"/>
<dbReference type="RefSeq" id="XP_024665291.1">
    <property type="nucleotide sequence ID" value="XM_024809523.1"/>
</dbReference>
<keyword evidence="20" id="KW-1185">Reference proteome</keyword>
<keyword evidence="10" id="KW-0539">Nucleus</keyword>
<evidence type="ECO:0000313" key="20">
    <source>
        <dbReference type="Proteomes" id="UP000238350"/>
    </source>
</evidence>
<evidence type="ECO:0000313" key="19">
    <source>
        <dbReference type="EMBL" id="PRT55346.1"/>
    </source>
</evidence>
<dbReference type="GO" id="GO:0016787">
    <property type="term" value="F:hydrolase activity"/>
    <property type="evidence" value="ECO:0007669"/>
    <property type="project" value="UniProtKB-KW"/>
</dbReference>
<evidence type="ECO:0000256" key="5">
    <source>
        <dbReference type="ARBA" id="ARBA00022552"/>
    </source>
</evidence>
<evidence type="ECO:0000256" key="7">
    <source>
        <dbReference type="ARBA" id="ARBA00022801"/>
    </source>
</evidence>
<dbReference type="FunFam" id="3.40.50.300:FF:000008">
    <property type="entry name" value="ATP-dependent RNA helicase RhlB"/>
    <property type="match status" value="1"/>
</dbReference>
<keyword evidence="4" id="KW-0690">Ribosome biogenesis</keyword>
<feature type="compositionally biased region" description="Basic and acidic residues" evidence="16">
    <location>
        <begin position="44"/>
        <end position="60"/>
    </location>
</feature>
<gene>
    <name evidence="19" type="ORF">B9G98_02966</name>
</gene>
<dbReference type="SUPFAM" id="SSF52540">
    <property type="entry name" value="P-loop containing nucleoside triphosphate hydrolases"/>
    <property type="match status" value="1"/>
</dbReference>
<keyword evidence="8 15" id="KW-0347">Helicase</keyword>
<comment type="caution">
    <text evidence="19">The sequence shown here is derived from an EMBL/GenBank/DDBJ whole genome shotgun (WGS) entry which is preliminary data.</text>
</comment>
<feature type="region of interest" description="Disordered" evidence="16">
    <location>
        <begin position="1"/>
        <end position="64"/>
    </location>
</feature>
<dbReference type="STRING" id="45607.A0A2T0FK26"/>
<dbReference type="PANTHER" id="PTHR47958">
    <property type="entry name" value="ATP-DEPENDENT RNA HELICASE DBP3"/>
    <property type="match status" value="1"/>
</dbReference>
<evidence type="ECO:0000256" key="12">
    <source>
        <dbReference type="ARBA" id="ARBA00039328"/>
    </source>
</evidence>
<dbReference type="CDD" id="cd18787">
    <property type="entry name" value="SF2_C_DEAD"/>
    <property type="match status" value="1"/>
</dbReference>
<evidence type="ECO:0000256" key="3">
    <source>
        <dbReference type="ARBA" id="ARBA00012552"/>
    </source>
</evidence>
<dbReference type="Pfam" id="PF00271">
    <property type="entry name" value="Helicase_C"/>
    <property type="match status" value="1"/>
</dbReference>
<dbReference type="InterPro" id="IPR027417">
    <property type="entry name" value="P-loop_NTPase"/>
</dbReference>
<dbReference type="AlphaFoldDB" id="A0A2T0FK26"/>
<evidence type="ECO:0000256" key="14">
    <source>
        <dbReference type="ARBA" id="ARBA00047984"/>
    </source>
</evidence>
<feature type="domain" description="Helicase ATP-binding" evidence="17">
    <location>
        <begin position="125"/>
        <end position="296"/>
    </location>
</feature>
<evidence type="ECO:0000256" key="9">
    <source>
        <dbReference type="ARBA" id="ARBA00022840"/>
    </source>
</evidence>
<evidence type="ECO:0000259" key="18">
    <source>
        <dbReference type="PROSITE" id="PS51194"/>
    </source>
</evidence>
<dbReference type="InterPro" id="IPR011545">
    <property type="entry name" value="DEAD/DEAH_box_helicase_dom"/>
</dbReference>
<evidence type="ECO:0000256" key="4">
    <source>
        <dbReference type="ARBA" id="ARBA00022517"/>
    </source>
</evidence>
<dbReference type="Proteomes" id="UP000238350">
    <property type="component" value="Unassembled WGS sequence"/>
</dbReference>
<sequence length="504" mass="56075">MAKRVAEDLEESKRIKIDTKEKEKKPKKEKKDKKEKKEKKEKKDKKENSDKKEKPKEKKLGAAVSVANSEDEEAFIKENGVGVEVPEGVSKQPLFLAMDQVPVESGLQKVLSQFPKPTPIQSATWPYLLQGLDVVGVAETGSGKTLAFGLPSAQAILTQKHSGISVLIVSPTRELAMQIDDNLKLLTAETGVKATCVYGGVPKYEQQKQLKTANIVVGTPGRLKDLINDGSLNTTRVKYLVLDEADRMLEKGFEQDIKEIIGSTPQENRQTVMFTATWPPQVRDLAATFMRPQVIKVSIGDADELTANKRIKQIVEVVDVHNKERRFLDVLRQYTKQDSKQKILVFALYKKEASRVERLLNSKGYQVAAIHGDLNQSQRTQALDDFKTGRCNLMLATDVAARGLDIPAVKVVINLTFPLTAEDYVHRIGRTGRAGQTGIAHTLFTDQEKHLSGALINVLNGANQPVPDDLLKFGSHTKKKEHSLYGAFFKNVDPNAKAKKIKFD</sequence>
<dbReference type="PROSITE" id="PS51194">
    <property type="entry name" value="HELICASE_CTER"/>
    <property type="match status" value="1"/>
</dbReference>
<evidence type="ECO:0000256" key="16">
    <source>
        <dbReference type="SAM" id="MobiDB-lite"/>
    </source>
</evidence>
<accession>A0A2T0FK26</accession>
<evidence type="ECO:0000256" key="1">
    <source>
        <dbReference type="ARBA" id="ARBA00004604"/>
    </source>
</evidence>
<dbReference type="SMART" id="SM00487">
    <property type="entry name" value="DEXDc"/>
    <property type="match status" value="1"/>
</dbReference>
<dbReference type="InterPro" id="IPR044742">
    <property type="entry name" value="DEAD/DEAH_RhlB"/>
</dbReference>
<dbReference type="GO" id="GO:0005524">
    <property type="term" value="F:ATP binding"/>
    <property type="evidence" value="ECO:0007669"/>
    <property type="project" value="UniProtKB-KW"/>
</dbReference>
<dbReference type="Gene3D" id="3.40.50.300">
    <property type="entry name" value="P-loop containing nucleotide triphosphate hydrolases"/>
    <property type="match status" value="2"/>
</dbReference>
<keyword evidence="9 15" id="KW-0067">ATP-binding</keyword>
<comment type="catalytic activity">
    <reaction evidence="14">
        <text>ATP + H2O = ADP + phosphate + H(+)</text>
        <dbReference type="Rhea" id="RHEA:13065"/>
        <dbReference type="ChEBI" id="CHEBI:15377"/>
        <dbReference type="ChEBI" id="CHEBI:15378"/>
        <dbReference type="ChEBI" id="CHEBI:30616"/>
        <dbReference type="ChEBI" id="CHEBI:43474"/>
        <dbReference type="ChEBI" id="CHEBI:456216"/>
        <dbReference type="EC" id="3.6.4.13"/>
    </reaction>
</comment>
<dbReference type="GO" id="GO:0003724">
    <property type="term" value="F:RNA helicase activity"/>
    <property type="evidence" value="ECO:0007669"/>
    <property type="project" value="UniProtKB-EC"/>
</dbReference>
<name>A0A2T0FK26_9ASCO</name>
<evidence type="ECO:0000256" key="10">
    <source>
        <dbReference type="ARBA" id="ARBA00023242"/>
    </source>
</evidence>
<keyword evidence="7 15" id="KW-0378">Hydrolase</keyword>
<evidence type="ECO:0000256" key="15">
    <source>
        <dbReference type="RuleBase" id="RU000492"/>
    </source>
</evidence>
<evidence type="ECO:0000256" key="11">
    <source>
        <dbReference type="ARBA" id="ARBA00037449"/>
    </source>
</evidence>
<keyword evidence="6 15" id="KW-0547">Nucleotide-binding</keyword>
<dbReference type="InterPro" id="IPR000629">
    <property type="entry name" value="RNA-helicase_DEAD-box_CS"/>
</dbReference>
<comment type="similarity">
    <text evidence="2">Belongs to the DEAD box helicase family. DDX5/DBP2 subfamily.</text>
</comment>
<dbReference type="InterPro" id="IPR014001">
    <property type="entry name" value="Helicase_ATP-bd"/>
</dbReference>
<feature type="compositionally biased region" description="Basic residues" evidence="16">
    <location>
        <begin position="27"/>
        <end position="43"/>
    </location>
</feature>
<dbReference type="InterPro" id="IPR001650">
    <property type="entry name" value="Helicase_C-like"/>
</dbReference>
<feature type="domain" description="Helicase C-terminal" evidence="18">
    <location>
        <begin position="329"/>
        <end position="474"/>
    </location>
</feature>
<evidence type="ECO:0000256" key="13">
    <source>
        <dbReference type="ARBA" id="ARBA00039606"/>
    </source>
</evidence>
<organism evidence="19 20">
    <name type="scientific">Wickerhamiella sorbophila</name>
    <dbReference type="NCBI Taxonomy" id="45607"/>
    <lineage>
        <taxon>Eukaryota</taxon>
        <taxon>Fungi</taxon>
        <taxon>Dikarya</taxon>
        <taxon>Ascomycota</taxon>
        <taxon>Saccharomycotina</taxon>
        <taxon>Dipodascomycetes</taxon>
        <taxon>Dipodascales</taxon>
        <taxon>Trichomonascaceae</taxon>
        <taxon>Wickerhamiella</taxon>
    </lineage>
</organism>
<dbReference type="SMART" id="SM00490">
    <property type="entry name" value="HELICc"/>
    <property type="match status" value="1"/>
</dbReference>
<reference evidence="19 20" key="1">
    <citation type="submission" date="2017-04" db="EMBL/GenBank/DDBJ databases">
        <title>Genome sequencing of [Candida] sorbophila.</title>
        <authorList>
            <person name="Ahn J.O."/>
        </authorList>
    </citation>
    <scope>NUCLEOTIDE SEQUENCE [LARGE SCALE GENOMIC DNA]</scope>
    <source>
        <strain evidence="19 20">DS02</strain>
    </source>
</reference>
<dbReference type="Pfam" id="PF00270">
    <property type="entry name" value="DEAD"/>
    <property type="match status" value="1"/>
</dbReference>
<comment type="function">
    <text evidence="11">ATP-dependent RNA helicase required for 60S ribosomal subunit synthesis. Involved in efficient pre-rRNA processing, predominantly at site A3, which is necessary for the normal formation of 25S and 5.8S rRNAs.</text>
</comment>